<dbReference type="OrthoDB" id="8261795at2"/>
<sequence>MTRAIASDERLSETAGVLRSIPGIGPVARTMLIAEMPEIGTITGGQAAALTVWPRSRTTVEHFAGNGPSLEVAVLCDT</sequence>
<comment type="caution">
    <text evidence="1">The sequence shown here is derived from an EMBL/GenBank/DDBJ whole genome shotgun (WGS) entry which is preliminary data.</text>
</comment>
<evidence type="ECO:0008006" key="3">
    <source>
        <dbReference type="Google" id="ProtNLM"/>
    </source>
</evidence>
<name>A0A3S3VF39_9RHOB</name>
<dbReference type="EMBL" id="SBLC01000110">
    <property type="protein sequence ID" value="RWY34359.1"/>
    <property type="molecule type" value="Genomic_DNA"/>
</dbReference>
<protein>
    <recommendedName>
        <fullName evidence="3">IS110 family transposase</fullName>
    </recommendedName>
</protein>
<dbReference type="AlphaFoldDB" id="A0A3S3VF39"/>
<evidence type="ECO:0000313" key="2">
    <source>
        <dbReference type="Proteomes" id="UP000287168"/>
    </source>
</evidence>
<reference evidence="1 2" key="1">
    <citation type="journal article" date="2015" name="Int. J. Syst. Evol. Microbiol.">
        <title>Gemmobacter intermedius sp. nov., isolated from a white stork (Ciconia ciconia).</title>
        <authorList>
            <person name="Kampfer P."/>
            <person name="Jerzak L."/>
            <person name="Wilharm G."/>
            <person name="Golke J."/>
            <person name="Busse H.J."/>
            <person name="Glaeser S.P."/>
        </authorList>
    </citation>
    <scope>NUCLEOTIDE SEQUENCE [LARGE SCALE GENOMIC DNA]</scope>
    <source>
        <strain evidence="1 2">119/4</strain>
    </source>
</reference>
<dbReference type="Proteomes" id="UP000287168">
    <property type="component" value="Unassembled WGS sequence"/>
</dbReference>
<evidence type="ECO:0000313" key="1">
    <source>
        <dbReference type="EMBL" id="RWY34359.1"/>
    </source>
</evidence>
<organism evidence="1 2">
    <name type="scientific">Falsigemmobacter intermedius</name>
    <dbReference type="NCBI Taxonomy" id="1553448"/>
    <lineage>
        <taxon>Bacteria</taxon>
        <taxon>Pseudomonadati</taxon>
        <taxon>Pseudomonadota</taxon>
        <taxon>Alphaproteobacteria</taxon>
        <taxon>Rhodobacterales</taxon>
        <taxon>Paracoccaceae</taxon>
        <taxon>Falsigemmobacter</taxon>
    </lineage>
</organism>
<accession>A0A3S3VF39</accession>
<proteinExistence type="predicted"/>
<gene>
    <name evidence="1" type="ORF">EP867_19290</name>
</gene>
<keyword evidence="2" id="KW-1185">Reference proteome</keyword>